<accession>A0A918VTG4</accession>
<reference evidence="1" key="2">
    <citation type="submission" date="2020-09" db="EMBL/GenBank/DDBJ databases">
        <authorList>
            <person name="Sun Q."/>
            <person name="Kim S."/>
        </authorList>
    </citation>
    <scope>NUCLEOTIDE SEQUENCE</scope>
    <source>
        <strain evidence="1">KCTC 12711</strain>
    </source>
</reference>
<dbReference type="AlphaFoldDB" id="A0A918VTG4"/>
<sequence>MKFASAEARCRVLGKSYQWKSLRDKAIIIYEKTYKNVPSILTGHSLPKPFGNVLFDKETNDWFKGI</sequence>
<name>A0A918VTG4_9GAMM</name>
<keyword evidence="2" id="KW-1185">Reference proteome</keyword>
<evidence type="ECO:0000313" key="1">
    <source>
        <dbReference type="EMBL" id="GHA22406.1"/>
    </source>
</evidence>
<dbReference type="Proteomes" id="UP000614811">
    <property type="component" value="Unassembled WGS sequence"/>
</dbReference>
<reference evidence="1" key="1">
    <citation type="journal article" date="2014" name="Int. J. Syst. Evol. Microbiol.">
        <title>Complete genome sequence of Corynebacterium casei LMG S-19264T (=DSM 44701T), isolated from a smear-ripened cheese.</title>
        <authorList>
            <consortium name="US DOE Joint Genome Institute (JGI-PGF)"/>
            <person name="Walter F."/>
            <person name="Albersmeier A."/>
            <person name="Kalinowski J."/>
            <person name="Ruckert C."/>
        </authorList>
    </citation>
    <scope>NUCLEOTIDE SEQUENCE</scope>
    <source>
        <strain evidence="1">KCTC 12711</strain>
    </source>
</reference>
<protein>
    <submittedName>
        <fullName evidence="1">Uncharacterized protein</fullName>
    </submittedName>
</protein>
<evidence type="ECO:0000313" key="2">
    <source>
        <dbReference type="Proteomes" id="UP000614811"/>
    </source>
</evidence>
<gene>
    <name evidence="1" type="ORF">GCM10008090_35210</name>
</gene>
<dbReference type="EMBL" id="BMXA01000013">
    <property type="protein sequence ID" value="GHA22406.1"/>
    <property type="molecule type" value="Genomic_DNA"/>
</dbReference>
<comment type="caution">
    <text evidence="1">The sequence shown here is derived from an EMBL/GenBank/DDBJ whole genome shotgun (WGS) entry which is preliminary data.</text>
</comment>
<organism evidence="1 2">
    <name type="scientific">Arenicella chitinivorans</name>
    <dbReference type="NCBI Taxonomy" id="1329800"/>
    <lineage>
        <taxon>Bacteria</taxon>
        <taxon>Pseudomonadati</taxon>
        <taxon>Pseudomonadota</taxon>
        <taxon>Gammaproteobacteria</taxon>
        <taxon>Arenicellales</taxon>
        <taxon>Arenicellaceae</taxon>
        <taxon>Arenicella</taxon>
    </lineage>
</organism>
<proteinExistence type="predicted"/>